<dbReference type="InterPro" id="IPR011009">
    <property type="entry name" value="Kinase-like_dom_sf"/>
</dbReference>
<dbReference type="Pfam" id="PF00069">
    <property type="entry name" value="Pkinase"/>
    <property type="match status" value="1"/>
</dbReference>
<evidence type="ECO:0000256" key="3">
    <source>
        <dbReference type="ARBA" id="ARBA00022553"/>
    </source>
</evidence>
<comment type="catalytic activity">
    <reaction evidence="8">
        <text>L-threonyl-[protein] + ATP = O-phospho-L-threonyl-[protein] + ADP + H(+)</text>
        <dbReference type="Rhea" id="RHEA:46608"/>
        <dbReference type="Rhea" id="RHEA-COMP:11060"/>
        <dbReference type="Rhea" id="RHEA-COMP:11605"/>
        <dbReference type="ChEBI" id="CHEBI:15378"/>
        <dbReference type="ChEBI" id="CHEBI:30013"/>
        <dbReference type="ChEBI" id="CHEBI:30616"/>
        <dbReference type="ChEBI" id="CHEBI:61977"/>
        <dbReference type="ChEBI" id="CHEBI:456216"/>
        <dbReference type="EC" id="2.7.11.24"/>
    </reaction>
</comment>
<keyword evidence="7 10" id="KW-0067">ATP-binding</keyword>
<dbReference type="InterPro" id="IPR008271">
    <property type="entry name" value="Ser/Thr_kinase_AS"/>
</dbReference>
<proteinExistence type="inferred from homology"/>
<dbReference type="GO" id="GO:0005524">
    <property type="term" value="F:ATP binding"/>
    <property type="evidence" value="ECO:0007669"/>
    <property type="project" value="UniProtKB-UniRule"/>
</dbReference>
<keyword evidence="4 10" id="KW-0808">Transferase</keyword>
<dbReference type="GO" id="GO:0106310">
    <property type="term" value="F:protein serine kinase activity"/>
    <property type="evidence" value="ECO:0007669"/>
    <property type="project" value="UniProtKB-UniRule"/>
</dbReference>
<dbReference type="GO" id="GO:0004707">
    <property type="term" value="F:MAP kinase activity"/>
    <property type="evidence" value="ECO:0007669"/>
    <property type="project" value="UniProtKB-UniRule"/>
</dbReference>
<dbReference type="GeneID" id="111243077"/>
<dbReference type="InterPro" id="IPR000719">
    <property type="entry name" value="Prot_kinase_dom"/>
</dbReference>
<evidence type="ECO:0000256" key="7">
    <source>
        <dbReference type="ARBA" id="ARBA00022840"/>
    </source>
</evidence>
<reference evidence="13" key="1">
    <citation type="submission" date="2021-01" db="UniProtKB">
        <authorList>
            <consortium name="EnsemblMetazoa"/>
        </authorList>
    </citation>
    <scope>IDENTIFICATION</scope>
</reference>
<dbReference type="FunFam" id="3.30.200.20:FF:000210">
    <property type="entry name" value="Mitogen-activated protein kinase"/>
    <property type="match status" value="1"/>
</dbReference>
<evidence type="ECO:0000259" key="12">
    <source>
        <dbReference type="PROSITE" id="PS50011"/>
    </source>
</evidence>
<comment type="subcellular location">
    <subcellularLocation>
        <location evidence="10">Cytoplasm</location>
    </subcellularLocation>
</comment>
<evidence type="ECO:0000313" key="14">
    <source>
        <dbReference type="Proteomes" id="UP000594260"/>
    </source>
</evidence>
<dbReference type="FunFam" id="1.10.510.10:FF:000283">
    <property type="entry name" value="Mitogen-activated protein kinase"/>
    <property type="match status" value="1"/>
</dbReference>
<keyword evidence="5 10" id="KW-0547">Nucleotide-binding</keyword>
<feature type="region of interest" description="Disordered" evidence="11">
    <location>
        <begin position="52"/>
        <end position="98"/>
    </location>
</feature>
<dbReference type="Gene3D" id="3.30.200.20">
    <property type="entry name" value="Phosphorylase Kinase, domain 1"/>
    <property type="match status" value="1"/>
</dbReference>
<feature type="compositionally biased region" description="Polar residues" evidence="11">
    <location>
        <begin position="84"/>
        <end position="98"/>
    </location>
</feature>
<evidence type="ECO:0000256" key="6">
    <source>
        <dbReference type="ARBA" id="ARBA00022777"/>
    </source>
</evidence>
<feature type="compositionally biased region" description="Low complexity" evidence="11">
    <location>
        <begin position="59"/>
        <end position="81"/>
    </location>
</feature>
<evidence type="ECO:0000256" key="11">
    <source>
        <dbReference type="SAM" id="MobiDB-lite"/>
    </source>
</evidence>
<dbReference type="Proteomes" id="UP000594260">
    <property type="component" value="Unplaced"/>
</dbReference>
<dbReference type="InParanoid" id="A0A7M7IZT3"/>
<keyword evidence="3 10" id="KW-0597">Phosphoprotein</keyword>
<evidence type="ECO:0000256" key="5">
    <source>
        <dbReference type="ARBA" id="ARBA00022741"/>
    </source>
</evidence>
<dbReference type="PROSITE" id="PS00108">
    <property type="entry name" value="PROTEIN_KINASE_ST"/>
    <property type="match status" value="1"/>
</dbReference>
<sequence length="532" mass="61183">MRPSRTANNVRYRLYKITSFFFLVRARSSKKERPSCLPSNLTPQEVLFSSTTSMTAPHNNNNNNNAINNNNNTAVDNNFDNGDTLASANGNGPQSMDQNFNEARFYQTEVGNTSFTVLKRYQNLQPIGAGAQGIVCRALDVETGRNVAIKKLSKPFQNVIHAKRAYREFKLMRLVSHKNIIGLLNAFTPQANVSDFCDVYLVMELLEANLCQVINLTLDHDRMSFLIYQMLCGVKHLHSAGIIHRDLKPSNIVVSSSCELKILDFGLARTTGKESFTMTPYVVTRYYRAPEVILGMGYKENVDIWSVGCIMGEMIRGAVLFPGTDHIDQWNKVGKVSYCRTLLAFLQQQKIIFQRDLYFIIYCLYYYYYESIQYWSLFSIDFKGANGLRPMSGSNFNLYYQVIEQLGTPAEDFQRRLQNSVLTYVQSRPYCQGYSFDRLFTNSFFADDSPEGLERANQARDLLSKMLVIDPERRISVDDALQHPYIKVWYDHAEVNGPAPERYDHSIDEQDHSIHEWKELIFQEVMQCQEQL</sequence>
<dbReference type="AlphaFoldDB" id="A0A7M7IZT3"/>
<organism evidence="13 14">
    <name type="scientific">Varroa destructor</name>
    <name type="common">Honeybee mite</name>
    <dbReference type="NCBI Taxonomy" id="109461"/>
    <lineage>
        <taxon>Eukaryota</taxon>
        <taxon>Metazoa</taxon>
        <taxon>Ecdysozoa</taxon>
        <taxon>Arthropoda</taxon>
        <taxon>Chelicerata</taxon>
        <taxon>Arachnida</taxon>
        <taxon>Acari</taxon>
        <taxon>Parasitiformes</taxon>
        <taxon>Mesostigmata</taxon>
        <taxon>Gamasina</taxon>
        <taxon>Dermanyssoidea</taxon>
        <taxon>Varroidae</taxon>
        <taxon>Varroa</taxon>
    </lineage>
</organism>
<protein>
    <recommendedName>
        <fullName evidence="10">Stress-activated protein kinase JNK</fullName>
        <ecNumber evidence="10">2.7.11.24</ecNumber>
    </recommendedName>
</protein>
<comment type="similarity">
    <text evidence="1 10">Belongs to the protein kinase superfamily. CMGC Ser/Thr protein kinase family. MAP kinase subfamily.</text>
</comment>
<dbReference type="KEGG" id="vde:111243077"/>
<keyword evidence="10" id="KW-0460">Magnesium</keyword>
<dbReference type="SUPFAM" id="SSF56112">
    <property type="entry name" value="Protein kinase-like (PK-like)"/>
    <property type="match status" value="1"/>
</dbReference>
<dbReference type="CDD" id="cd07850">
    <property type="entry name" value="STKc_JNK"/>
    <property type="match status" value="1"/>
</dbReference>
<dbReference type="GO" id="GO:0005737">
    <property type="term" value="C:cytoplasm"/>
    <property type="evidence" value="ECO:0007669"/>
    <property type="project" value="UniProtKB-SubCell"/>
</dbReference>
<keyword evidence="14" id="KW-1185">Reference proteome</keyword>
<dbReference type="OrthoDB" id="192887at2759"/>
<evidence type="ECO:0000256" key="10">
    <source>
        <dbReference type="RuleBase" id="RU368052"/>
    </source>
</evidence>
<feature type="domain" description="Protein kinase" evidence="12">
    <location>
        <begin position="121"/>
        <end position="486"/>
    </location>
</feature>
<evidence type="ECO:0000256" key="1">
    <source>
        <dbReference type="ARBA" id="ARBA00008832"/>
    </source>
</evidence>
<evidence type="ECO:0000256" key="4">
    <source>
        <dbReference type="ARBA" id="ARBA00022679"/>
    </source>
</evidence>
<evidence type="ECO:0000256" key="9">
    <source>
        <dbReference type="ARBA" id="ARBA00048312"/>
    </source>
</evidence>
<dbReference type="Gene3D" id="1.10.510.10">
    <property type="entry name" value="Transferase(Phosphotransferase) domain 1"/>
    <property type="match status" value="2"/>
</dbReference>
<comment type="catalytic activity">
    <reaction evidence="9">
        <text>L-seryl-[protein] + ATP = O-phospho-L-seryl-[protein] + ADP + H(+)</text>
        <dbReference type="Rhea" id="RHEA:17989"/>
        <dbReference type="Rhea" id="RHEA-COMP:9863"/>
        <dbReference type="Rhea" id="RHEA-COMP:11604"/>
        <dbReference type="ChEBI" id="CHEBI:15378"/>
        <dbReference type="ChEBI" id="CHEBI:29999"/>
        <dbReference type="ChEBI" id="CHEBI:30616"/>
        <dbReference type="ChEBI" id="CHEBI:83421"/>
        <dbReference type="ChEBI" id="CHEBI:456216"/>
        <dbReference type="EC" id="2.7.11.24"/>
    </reaction>
</comment>
<evidence type="ECO:0000313" key="13">
    <source>
        <dbReference type="EnsemblMetazoa" id="XP_022643863"/>
    </source>
</evidence>
<dbReference type="EnsemblMetazoa" id="XM_022788128">
    <property type="protein sequence ID" value="XP_022643863"/>
    <property type="gene ID" value="LOC111243077"/>
</dbReference>
<dbReference type="EC" id="2.7.11.24" evidence="10"/>
<dbReference type="InterPro" id="IPR008351">
    <property type="entry name" value="MAPK_JNK"/>
</dbReference>
<dbReference type="RefSeq" id="XP_022643863.1">
    <property type="nucleotide sequence ID" value="XM_022788128.1"/>
</dbReference>
<name>A0A7M7IZT3_VARDE</name>
<dbReference type="InterPro" id="IPR003527">
    <property type="entry name" value="MAP_kinase_CS"/>
</dbReference>
<comment type="function">
    <text evidence="10">Responds to activation by environmental stress and pro-inflammatory cytokines by phosphorylating a number of transcription factors, and thus regulates transcriptional activity.</text>
</comment>
<keyword evidence="6 10" id="KW-0418">Kinase</keyword>
<dbReference type="InterPro" id="IPR050117">
    <property type="entry name" value="MAPK"/>
</dbReference>
<accession>A0A7M7IZT3</accession>
<comment type="cofactor">
    <cofactor evidence="10">
        <name>Mg(2+)</name>
        <dbReference type="ChEBI" id="CHEBI:18420"/>
    </cofactor>
</comment>
<dbReference type="PRINTS" id="PR01772">
    <property type="entry name" value="JNKMAPKINASE"/>
</dbReference>
<dbReference type="PROSITE" id="PS50011">
    <property type="entry name" value="PROTEIN_KINASE_DOM"/>
    <property type="match status" value="1"/>
</dbReference>
<evidence type="ECO:0000256" key="8">
    <source>
        <dbReference type="ARBA" id="ARBA00047592"/>
    </source>
</evidence>
<dbReference type="SMART" id="SM00220">
    <property type="entry name" value="S_TKc"/>
    <property type="match status" value="1"/>
</dbReference>
<dbReference type="PANTHER" id="PTHR24055">
    <property type="entry name" value="MITOGEN-ACTIVATED PROTEIN KINASE"/>
    <property type="match status" value="1"/>
</dbReference>
<dbReference type="PROSITE" id="PS01351">
    <property type="entry name" value="MAPK"/>
    <property type="match status" value="1"/>
</dbReference>
<evidence type="ECO:0000256" key="2">
    <source>
        <dbReference type="ARBA" id="ARBA00022527"/>
    </source>
</evidence>
<keyword evidence="2 10" id="KW-0723">Serine/threonine-protein kinase</keyword>